<keyword evidence="3" id="KW-1133">Transmembrane helix</keyword>
<dbReference type="SUPFAM" id="SSF48264">
    <property type="entry name" value="Cytochrome P450"/>
    <property type="match status" value="1"/>
</dbReference>
<dbReference type="Gene3D" id="1.10.630.10">
    <property type="entry name" value="Cytochrome P450"/>
    <property type="match status" value="1"/>
</dbReference>
<accession>A0A103XFJ4</accession>
<feature type="chain" id="PRO_5007118747" evidence="4">
    <location>
        <begin position="30"/>
        <end position="152"/>
    </location>
</feature>
<gene>
    <name evidence="5" type="ORF">Ccrd_008235</name>
</gene>
<dbReference type="GO" id="GO:0016705">
    <property type="term" value="F:oxidoreductase activity, acting on paired donors, with incorporation or reduction of molecular oxygen"/>
    <property type="evidence" value="ECO:0007669"/>
    <property type="project" value="InterPro"/>
</dbReference>
<dbReference type="GO" id="GO:0004497">
    <property type="term" value="F:monooxygenase activity"/>
    <property type="evidence" value="ECO:0007669"/>
    <property type="project" value="InterPro"/>
</dbReference>
<comment type="caution">
    <text evidence="5">The sequence shown here is derived from an EMBL/GenBank/DDBJ whole genome shotgun (WGS) entry which is preliminary data.</text>
</comment>
<dbReference type="Pfam" id="PF00067">
    <property type="entry name" value="p450"/>
    <property type="match status" value="1"/>
</dbReference>
<dbReference type="STRING" id="59895.A0A103XFJ4"/>
<dbReference type="GO" id="GO:0016132">
    <property type="term" value="P:brassinosteroid biosynthetic process"/>
    <property type="evidence" value="ECO:0007669"/>
    <property type="project" value="TreeGrafter"/>
</dbReference>
<protein>
    <submittedName>
        <fullName evidence="5">Cytochrome P450</fullName>
    </submittedName>
</protein>
<keyword evidence="3" id="KW-0812">Transmembrane</keyword>
<dbReference type="Proteomes" id="UP000243975">
    <property type="component" value="Unassembled WGS sequence"/>
</dbReference>
<feature type="transmembrane region" description="Helical" evidence="3">
    <location>
        <begin position="43"/>
        <end position="65"/>
    </location>
</feature>
<dbReference type="Gramene" id="KVH89768">
    <property type="protein sequence ID" value="KVH89768"/>
    <property type="gene ID" value="Ccrd_008235"/>
</dbReference>
<dbReference type="GO" id="GO:0010268">
    <property type="term" value="P:brassinosteroid homeostasis"/>
    <property type="evidence" value="ECO:0007669"/>
    <property type="project" value="TreeGrafter"/>
</dbReference>
<sequence length="152" mass="16825">MEVSMATVMGVGLVLLLLILTLALLHACAFPKEMDGIPGSFGWPFLGESLSFISEFSSPAGIFSFMNKRQQRYGKVFKSYVLGRYMVFTTGMEASKMLLTGKDGMVSLNLFYTGQKVLGPNSLLQQNGEDHKRLRRLIAEPLSIDSLKLSCF</sequence>
<feature type="signal peptide" evidence="4">
    <location>
        <begin position="1"/>
        <end position="29"/>
    </location>
</feature>
<evidence type="ECO:0000313" key="5">
    <source>
        <dbReference type="EMBL" id="KVH89768.1"/>
    </source>
</evidence>
<dbReference type="InterPro" id="IPR001128">
    <property type="entry name" value="Cyt_P450"/>
</dbReference>
<reference evidence="5 6" key="1">
    <citation type="journal article" date="2016" name="Sci. Rep.">
        <title>The genome sequence of the outbreeding globe artichoke constructed de novo incorporating a phase-aware low-pass sequencing strategy of F1 progeny.</title>
        <authorList>
            <person name="Scaglione D."/>
            <person name="Reyes-Chin-Wo S."/>
            <person name="Acquadro A."/>
            <person name="Froenicke L."/>
            <person name="Portis E."/>
            <person name="Beitel C."/>
            <person name="Tirone M."/>
            <person name="Mauro R."/>
            <person name="Lo Monaco A."/>
            <person name="Mauromicale G."/>
            <person name="Faccioli P."/>
            <person name="Cattivelli L."/>
            <person name="Rieseberg L."/>
            <person name="Michelmore R."/>
            <person name="Lanteri S."/>
        </authorList>
    </citation>
    <scope>NUCLEOTIDE SEQUENCE [LARGE SCALE GENOMIC DNA]</scope>
    <source>
        <strain evidence="5">2C</strain>
    </source>
</reference>
<dbReference type="EMBL" id="LEKV01005143">
    <property type="protein sequence ID" value="KVH89768.1"/>
    <property type="molecule type" value="Genomic_DNA"/>
</dbReference>
<evidence type="ECO:0000256" key="3">
    <source>
        <dbReference type="SAM" id="Phobius"/>
    </source>
</evidence>
<dbReference type="PANTHER" id="PTHR24286">
    <property type="entry name" value="CYTOCHROME P450 26"/>
    <property type="match status" value="1"/>
</dbReference>
<evidence type="ECO:0000256" key="2">
    <source>
        <dbReference type="ARBA" id="ARBA00023004"/>
    </source>
</evidence>
<dbReference type="GO" id="GO:0005506">
    <property type="term" value="F:iron ion binding"/>
    <property type="evidence" value="ECO:0007669"/>
    <property type="project" value="InterPro"/>
</dbReference>
<dbReference type="PANTHER" id="PTHR24286:SF28">
    <property type="entry name" value="ABSCISIC ACID 8'-HYDROXYLASE 3-LIKE"/>
    <property type="match status" value="1"/>
</dbReference>
<name>A0A103XFJ4_CYNCS</name>
<keyword evidence="3" id="KW-0472">Membrane</keyword>
<keyword evidence="2" id="KW-0408">Iron</keyword>
<dbReference type="InterPro" id="IPR036396">
    <property type="entry name" value="Cyt_P450_sf"/>
</dbReference>
<dbReference type="GO" id="GO:0020037">
    <property type="term" value="F:heme binding"/>
    <property type="evidence" value="ECO:0007669"/>
    <property type="project" value="InterPro"/>
</dbReference>
<keyword evidence="4" id="KW-0732">Signal</keyword>
<organism evidence="5 6">
    <name type="scientific">Cynara cardunculus var. scolymus</name>
    <name type="common">Globe artichoke</name>
    <name type="synonym">Cynara scolymus</name>
    <dbReference type="NCBI Taxonomy" id="59895"/>
    <lineage>
        <taxon>Eukaryota</taxon>
        <taxon>Viridiplantae</taxon>
        <taxon>Streptophyta</taxon>
        <taxon>Embryophyta</taxon>
        <taxon>Tracheophyta</taxon>
        <taxon>Spermatophyta</taxon>
        <taxon>Magnoliopsida</taxon>
        <taxon>eudicotyledons</taxon>
        <taxon>Gunneridae</taxon>
        <taxon>Pentapetalae</taxon>
        <taxon>asterids</taxon>
        <taxon>campanulids</taxon>
        <taxon>Asterales</taxon>
        <taxon>Asteraceae</taxon>
        <taxon>Carduoideae</taxon>
        <taxon>Cardueae</taxon>
        <taxon>Carduinae</taxon>
        <taxon>Cynara</taxon>
    </lineage>
</organism>
<dbReference type="GO" id="GO:0016125">
    <property type="term" value="P:sterol metabolic process"/>
    <property type="evidence" value="ECO:0007669"/>
    <property type="project" value="TreeGrafter"/>
</dbReference>
<dbReference type="AlphaFoldDB" id="A0A103XFJ4"/>
<proteinExistence type="predicted"/>
<evidence type="ECO:0000256" key="1">
    <source>
        <dbReference type="ARBA" id="ARBA00022723"/>
    </source>
</evidence>
<evidence type="ECO:0000256" key="4">
    <source>
        <dbReference type="SAM" id="SignalP"/>
    </source>
</evidence>
<evidence type="ECO:0000313" key="6">
    <source>
        <dbReference type="Proteomes" id="UP000243975"/>
    </source>
</evidence>
<keyword evidence="6" id="KW-1185">Reference proteome</keyword>
<keyword evidence="1" id="KW-0479">Metal-binding</keyword>